<accession>A0A499UYY2</accession>
<evidence type="ECO:0000313" key="2">
    <source>
        <dbReference type="EMBL" id="BBJ47293.1"/>
    </source>
</evidence>
<dbReference type="InterPro" id="IPR036388">
    <property type="entry name" value="WH-like_DNA-bd_sf"/>
</dbReference>
<sequence length="76" mass="8059">MARGILMASFQLASQQSWQVLVTASQHSNIKVRLIADALMQSFNGQALPEPLAGHLAGAVRTHGTRGPVDSAPKSH</sequence>
<name>A0A499UYY2_9ACTN</name>
<dbReference type="InterPro" id="IPR005561">
    <property type="entry name" value="ANTAR"/>
</dbReference>
<dbReference type="Gene3D" id="1.10.10.10">
    <property type="entry name" value="Winged helix-like DNA-binding domain superfamily/Winged helix DNA-binding domain"/>
    <property type="match status" value="1"/>
</dbReference>
<dbReference type="PROSITE" id="PS50921">
    <property type="entry name" value="ANTAR"/>
    <property type="match status" value="1"/>
</dbReference>
<organism evidence="2 3">
    <name type="scientific">Streptomyces antimycoticus</name>
    <dbReference type="NCBI Taxonomy" id="68175"/>
    <lineage>
        <taxon>Bacteria</taxon>
        <taxon>Bacillati</taxon>
        <taxon>Actinomycetota</taxon>
        <taxon>Actinomycetes</taxon>
        <taxon>Kitasatosporales</taxon>
        <taxon>Streptomycetaceae</taxon>
        <taxon>Streptomyces</taxon>
        <taxon>Streptomyces violaceusniger group</taxon>
    </lineage>
</organism>
<dbReference type="Proteomes" id="UP000463951">
    <property type="component" value="Chromosome"/>
</dbReference>
<dbReference type="GO" id="GO:0003723">
    <property type="term" value="F:RNA binding"/>
    <property type="evidence" value="ECO:0007669"/>
    <property type="project" value="InterPro"/>
</dbReference>
<evidence type="ECO:0000259" key="1">
    <source>
        <dbReference type="PROSITE" id="PS50921"/>
    </source>
</evidence>
<dbReference type="EMBL" id="AP019620">
    <property type="protein sequence ID" value="BBJ47293.1"/>
    <property type="molecule type" value="Genomic_DNA"/>
</dbReference>
<reference evidence="2 3" key="1">
    <citation type="journal article" date="2020" name="Int. J. Syst. Evol. Microbiol.">
        <title>Reclassification of Streptomyces castelarensis and Streptomyces sporoclivatus as later heterotypic synonyms of Streptomyces antimycoticus.</title>
        <authorList>
            <person name="Komaki H."/>
            <person name="Tamura T."/>
        </authorList>
    </citation>
    <scope>NUCLEOTIDE SEQUENCE [LARGE SCALE GENOMIC DNA]</scope>
    <source>
        <strain evidence="2 3">NBRC 100767</strain>
    </source>
</reference>
<dbReference type="Pfam" id="PF03861">
    <property type="entry name" value="ANTAR"/>
    <property type="match status" value="1"/>
</dbReference>
<proteinExistence type="predicted"/>
<feature type="domain" description="ANTAR" evidence="1">
    <location>
        <begin position="1"/>
        <end position="40"/>
    </location>
</feature>
<gene>
    <name evidence="2" type="ORF">SSPO_100110</name>
</gene>
<dbReference type="AlphaFoldDB" id="A0A499UYY2"/>
<protein>
    <recommendedName>
        <fullName evidence="1">ANTAR domain-containing protein</fullName>
    </recommendedName>
</protein>
<evidence type="ECO:0000313" key="3">
    <source>
        <dbReference type="Proteomes" id="UP000463951"/>
    </source>
</evidence>